<dbReference type="RefSeq" id="XP_018191739.1">
    <property type="nucleotide sequence ID" value="XM_018336822.1"/>
</dbReference>
<evidence type="ECO:0000256" key="1">
    <source>
        <dbReference type="SAM" id="Phobius"/>
    </source>
</evidence>
<dbReference type="AlphaFoldDB" id="A0A165JFZ4"/>
<dbReference type="OrthoDB" id="5426813at2759"/>
<feature type="transmembrane region" description="Helical" evidence="1">
    <location>
        <begin position="47"/>
        <end position="74"/>
    </location>
</feature>
<evidence type="ECO:0000313" key="3">
    <source>
        <dbReference type="Proteomes" id="UP000076632"/>
    </source>
</evidence>
<organism evidence="2 3">
    <name type="scientific">Xylona heveae (strain CBS 132557 / TC161)</name>
    <dbReference type="NCBI Taxonomy" id="1328760"/>
    <lineage>
        <taxon>Eukaryota</taxon>
        <taxon>Fungi</taxon>
        <taxon>Dikarya</taxon>
        <taxon>Ascomycota</taxon>
        <taxon>Pezizomycotina</taxon>
        <taxon>Xylonomycetes</taxon>
        <taxon>Xylonales</taxon>
        <taxon>Xylonaceae</taxon>
        <taxon>Xylona</taxon>
    </lineage>
</organism>
<dbReference type="EMBL" id="KV407454">
    <property type="protein sequence ID" value="KZF26184.1"/>
    <property type="molecule type" value="Genomic_DNA"/>
</dbReference>
<dbReference type="InParanoid" id="A0A165JFZ4"/>
<sequence>MVLFLEFFVSSRVLIYRNYLDGMSAKMSRVAVPVPVLMEKPTGREDFLFFFFFFFFSFFFLFCFLNCLSLLVPFFPCRGRDGRMDCFFFCFVFRFIFLLSAKHTILNTEYSTLITRHSILSIKHSILNTQYSILNTQCSVLSAQ</sequence>
<dbReference type="GeneID" id="28901959"/>
<keyword evidence="3" id="KW-1185">Reference proteome</keyword>
<keyword evidence="1" id="KW-0812">Transmembrane</keyword>
<reference evidence="2 3" key="1">
    <citation type="journal article" date="2016" name="Fungal Biol.">
        <title>The genome of Xylona heveae provides a window into fungal endophytism.</title>
        <authorList>
            <person name="Gazis R."/>
            <person name="Kuo A."/>
            <person name="Riley R."/>
            <person name="LaButti K."/>
            <person name="Lipzen A."/>
            <person name="Lin J."/>
            <person name="Amirebrahimi M."/>
            <person name="Hesse C.N."/>
            <person name="Spatafora J.W."/>
            <person name="Henrissat B."/>
            <person name="Hainaut M."/>
            <person name="Grigoriev I.V."/>
            <person name="Hibbett D.S."/>
        </authorList>
    </citation>
    <scope>NUCLEOTIDE SEQUENCE [LARGE SCALE GENOMIC DNA]</scope>
    <source>
        <strain evidence="2 3">TC161</strain>
    </source>
</reference>
<feature type="transmembrane region" description="Helical" evidence="1">
    <location>
        <begin position="86"/>
        <end position="106"/>
    </location>
</feature>
<dbReference type="Proteomes" id="UP000076632">
    <property type="component" value="Unassembled WGS sequence"/>
</dbReference>
<name>A0A165JFZ4_XYLHT</name>
<keyword evidence="1" id="KW-1133">Transmembrane helix</keyword>
<protein>
    <submittedName>
        <fullName evidence="2">Uncharacterized protein</fullName>
    </submittedName>
</protein>
<gene>
    <name evidence="2" type="ORF">L228DRAFT_7160</name>
</gene>
<keyword evidence="1" id="KW-0472">Membrane</keyword>
<accession>A0A165JFZ4</accession>
<proteinExistence type="predicted"/>
<evidence type="ECO:0000313" key="2">
    <source>
        <dbReference type="EMBL" id="KZF26184.1"/>
    </source>
</evidence>